<dbReference type="Pfam" id="PF02866">
    <property type="entry name" value="Ldh_1_C"/>
    <property type="match status" value="1"/>
</dbReference>
<dbReference type="InterPro" id="IPR036291">
    <property type="entry name" value="NAD(P)-bd_dom_sf"/>
</dbReference>
<evidence type="ECO:0000256" key="2">
    <source>
        <dbReference type="ARBA" id="ARBA00006054"/>
    </source>
</evidence>
<dbReference type="InterPro" id="IPR001557">
    <property type="entry name" value="L-lactate/malate_DH"/>
</dbReference>
<dbReference type="Gene3D" id="3.40.50.720">
    <property type="entry name" value="NAD(P)-binding Rossmann-like Domain"/>
    <property type="match status" value="1"/>
</dbReference>
<dbReference type="Proteomes" id="UP000242877">
    <property type="component" value="Unassembled WGS sequence"/>
</dbReference>
<evidence type="ECO:0000256" key="7">
    <source>
        <dbReference type="PIRSR" id="PIRSR000102-1"/>
    </source>
</evidence>
<protein>
    <recommendedName>
        <fullName evidence="3">L-lactate dehydrogenase</fullName>
        <ecNumber evidence="3">1.1.1.27</ecNumber>
    </recommendedName>
</protein>
<comment type="pathway">
    <text evidence="1">Fermentation; pyruvate fermentation to lactate; (S)-lactate from pyruvate: step 1/1.</text>
</comment>
<evidence type="ECO:0000256" key="3">
    <source>
        <dbReference type="ARBA" id="ARBA00012967"/>
    </source>
</evidence>
<evidence type="ECO:0000256" key="8">
    <source>
        <dbReference type="PIRSR" id="PIRSR000102-3"/>
    </source>
</evidence>
<dbReference type="PRINTS" id="PR00086">
    <property type="entry name" value="LLDHDRGNASE"/>
</dbReference>
<feature type="domain" description="Lactate/malate dehydrogenase N-terminal" evidence="10">
    <location>
        <begin position="1"/>
        <end position="110"/>
    </location>
</feature>
<evidence type="ECO:0000313" key="12">
    <source>
        <dbReference type="EMBL" id="KZZ97764.1"/>
    </source>
</evidence>
<dbReference type="GO" id="GO:0004459">
    <property type="term" value="F:L-lactate dehydrogenase (NAD+) activity"/>
    <property type="evidence" value="ECO:0007669"/>
    <property type="project" value="UniProtKB-EC"/>
</dbReference>
<evidence type="ECO:0000256" key="9">
    <source>
        <dbReference type="RuleBase" id="RU003369"/>
    </source>
</evidence>
<keyword evidence="5 8" id="KW-0520">NAD</keyword>
<dbReference type="InterPro" id="IPR001236">
    <property type="entry name" value="Lactate/malate_DH_N"/>
</dbReference>
<dbReference type="NCBIfam" id="TIGR01771">
    <property type="entry name" value="L-LDH-NAD"/>
    <property type="match status" value="1"/>
</dbReference>
<evidence type="ECO:0000259" key="11">
    <source>
        <dbReference type="Pfam" id="PF02866"/>
    </source>
</evidence>
<gene>
    <name evidence="12" type="ORF">AAP_00025</name>
</gene>
<dbReference type="PANTHER" id="PTHR43128:SF16">
    <property type="entry name" value="L-LACTATE DEHYDROGENASE"/>
    <property type="match status" value="1"/>
</dbReference>
<evidence type="ECO:0000256" key="1">
    <source>
        <dbReference type="ARBA" id="ARBA00004843"/>
    </source>
</evidence>
<dbReference type="EC" id="1.1.1.27" evidence="3"/>
<name>A0A168DI01_9EURO</name>
<dbReference type="InterPro" id="IPR011304">
    <property type="entry name" value="L-lactate_DH"/>
</dbReference>
<dbReference type="SUPFAM" id="SSF51735">
    <property type="entry name" value="NAD(P)-binding Rossmann-fold domains"/>
    <property type="match status" value="1"/>
</dbReference>
<dbReference type="VEuPathDB" id="FungiDB:AAP_00025"/>
<dbReference type="PANTHER" id="PTHR43128">
    <property type="entry name" value="L-2-HYDROXYCARBOXYLATE DEHYDROGENASE (NAD(P)(+))"/>
    <property type="match status" value="1"/>
</dbReference>
<evidence type="ECO:0000256" key="5">
    <source>
        <dbReference type="ARBA" id="ARBA00023027"/>
    </source>
</evidence>
<dbReference type="Gene3D" id="3.90.110.10">
    <property type="entry name" value="Lactate dehydrogenase/glycoside hydrolase, family 4, C-terminal"/>
    <property type="match status" value="1"/>
</dbReference>
<dbReference type="Pfam" id="PF00056">
    <property type="entry name" value="Ldh_1_N"/>
    <property type="match status" value="1"/>
</dbReference>
<evidence type="ECO:0000256" key="4">
    <source>
        <dbReference type="ARBA" id="ARBA00023002"/>
    </source>
</evidence>
<feature type="binding site" evidence="8">
    <location>
        <position position="63"/>
    </location>
    <ligand>
        <name>NAD(+)</name>
        <dbReference type="ChEBI" id="CHEBI:57540"/>
    </ligand>
</feature>
<dbReference type="SUPFAM" id="SSF56327">
    <property type="entry name" value="LDH C-terminal domain-like"/>
    <property type="match status" value="1"/>
</dbReference>
<dbReference type="InterPro" id="IPR022383">
    <property type="entry name" value="Lactate/malate_DH_C"/>
</dbReference>
<keyword evidence="13" id="KW-1185">Reference proteome</keyword>
<dbReference type="OrthoDB" id="6270329at2759"/>
<feature type="active site" description="Proton acceptor" evidence="7">
    <location>
        <position position="143"/>
    </location>
</feature>
<accession>A0A168DI01</accession>
<dbReference type="EMBL" id="AZGZ01000001">
    <property type="protein sequence ID" value="KZZ97764.1"/>
    <property type="molecule type" value="Genomic_DNA"/>
</dbReference>
<feature type="domain" description="Lactate/malate dehydrogenase C-terminal" evidence="11">
    <location>
        <begin position="113"/>
        <end position="281"/>
    </location>
</feature>
<comment type="catalytic activity">
    <reaction evidence="6">
        <text>(S)-lactate + NAD(+) = pyruvate + NADH + H(+)</text>
        <dbReference type="Rhea" id="RHEA:23444"/>
        <dbReference type="ChEBI" id="CHEBI:15361"/>
        <dbReference type="ChEBI" id="CHEBI:15378"/>
        <dbReference type="ChEBI" id="CHEBI:16651"/>
        <dbReference type="ChEBI" id="CHEBI:57540"/>
        <dbReference type="ChEBI" id="CHEBI:57945"/>
        <dbReference type="EC" id="1.1.1.27"/>
    </reaction>
</comment>
<evidence type="ECO:0000313" key="13">
    <source>
        <dbReference type="Proteomes" id="UP000242877"/>
    </source>
</evidence>
<dbReference type="PIRSF" id="PIRSF000102">
    <property type="entry name" value="Lac_mal_DH"/>
    <property type="match status" value="1"/>
</dbReference>
<organism evidence="12 13">
    <name type="scientific">Ascosphaera apis ARSEF 7405</name>
    <dbReference type="NCBI Taxonomy" id="392613"/>
    <lineage>
        <taxon>Eukaryota</taxon>
        <taxon>Fungi</taxon>
        <taxon>Dikarya</taxon>
        <taxon>Ascomycota</taxon>
        <taxon>Pezizomycotina</taxon>
        <taxon>Eurotiomycetes</taxon>
        <taxon>Eurotiomycetidae</taxon>
        <taxon>Onygenales</taxon>
        <taxon>Ascosphaeraceae</taxon>
        <taxon>Ascosphaera</taxon>
    </lineage>
</organism>
<proteinExistence type="inferred from homology"/>
<comment type="similarity">
    <text evidence="2">Belongs to the LDH/MDH superfamily. LDH family.</text>
</comment>
<evidence type="ECO:0000256" key="6">
    <source>
        <dbReference type="ARBA" id="ARBA00049258"/>
    </source>
</evidence>
<dbReference type="AlphaFoldDB" id="A0A168DI01"/>
<evidence type="ECO:0000259" key="10">
    <source>
        <dbReference type="Pfam" id="PF00056"/>
    </source>
</evidence>
<sequence>MIDVDKTRCDGQVLDLNHAAPFARATDIRMGDYHDCKDAAIIVFAAGKNQKPGQSRMELLKANANIIRGIMTEVAKYTQDSIVIMATNPVDVLTWVAWKASGFPKERVIGSGTMLDTARLRLVVGHHFEIDPGSVHVDIVGEHGESELALWSEAHIAGVPFDDYCQRSGQGNDIEAIKETTFAKTKGAAGNIIEKKGVTDFAIAATMVKLIEIILRDEHTITTVSTAGKYAGVNDCAISIPRKLNRTGAHPVSMTEWPMDEREQREFQESAKSIGENIDKIKW</sequence>
<dbReference type="GO" id="GO:0005737">
    <property type="term" value="C:cytoplasm"/>
    <property type="evidence" value="ECO:0007669"/>
    <property type="project" value="InterPro"/>
</dbReference>
<dbReference type="InterPro" id="IPR015955">
    <property type="entry name" value="Lactate_DH/Glyco_Ohase_4_C"/>
</dbReference>
<dbReference type="UniPathway" id="UPA00554">
    <property type="reaction ID" value="UER00611"/>
</dbReference>
<comment type="caution">
    <text evidence="12">The sequence shown here is derived from an EMBL/GenBank/DDBJ whole genome shotgun (WGS) entry which is preliminary data.</text>
</comment>
<keyword evidence="4 9" id="KW-0560">Oxidoreductase</keyword>
<reference evidence="12 13" key="1">
    <citation type="journal article" date="2016" name="Genome Biol. Evol.">
        <title>Divergent and convergent evolution of fungal pathogenicity.</title>
        <authorList>
            <person name="Shang Y."/>
            <person name="Xiao G."/>
            <person name="Zheng P."/>
            <person name="Cen K."/>
            <person name="Zhan S."/>
            <person name="Wang C."/>
        </authorList>
    </citation>
    <scope>NUCLEOTIDE SEQUENCE [LARGE SCALE GENOMIC DNA]</scope>
    <source>
        <strain evidence="12 13">ARSEF 7405</strain>
    </source>
</reference>
<dbReference type="GO" id="GO:0006089">
    <property type="term" value="P:lactate metabolic process"/>
    <property type="evidence" value="ECO:0007669"/>
    <property type="project" value="TreeGrafter"/>
</dbReference>